<dbReference type="InterPro" id="IPR018197">
    <property type="entry name" value="Glycerate_kinase_RE-like"/>
</dbReference>
<comment type="similarity">
    <text evidence="1">Belongs to the glycerate kinase type-1 family.</text>
</comment>
<evidence type="ECO:0000256" key="2">
    <source>
        <dbReference type="ARBA" id="ARBA00022679"/>
    </source>
</evidence>
<dbReference type="NCBIfam" id="TIGR00045">
    <property type="entry name" value="glycerate kinase"/>
    <property type="match status" value="1"/>
</dbReference>
<dbReference type="PIRSF" id="PIRSF006078">
    <property type="entry name" value="GlxK"/>
    <property type="match status" value="1"/>
</dbReference>
<dbReference type="Gene3D" id="3.40.50.10350">
    <property type="entry name" value="Glycerate kinase, domain 1"/>
    <property type="match status" value="1"/>
</dbReference>
<evidence type="ECO:0000313" key="5">
    <source>
        <dbReference type="Proteomes" id="UP000054771"/>
    </source>
</evidence>
<accession>A0A0U5FVI3</accession>
<dbReference type="InterPro" id="IPR004381">
    <property type="entry name" value="Glycerate_kinase"/>
</dbReference>
<dbReference type="InterPro" id="IPR018193">
    <property type="entry name" value="Glyc_kinase_flavodox-like_fold"/>
</dbReference>
<dbReference type="AlphaFoldDB" id="A0A0U5FVI3"/>
<keyword evidence="2" id="KW-0808">Transferase</keyword>
<name>A0A0U5FVI3_ASPCI</name>
<keyword evidence="3" id="KW-0418">Kinase</keyword>
<evidence type="ECO:0000256" key="3">
    <source>
        <dbReference type="ARBA" id="ARBA00022777"/>
    </source>
</evidence>
<sequence>MKVLVCPSGFKGSVSPDTAADCIEAGILRAIPTATIRKVPLADGGEGFAHALVAATAGRIRHMEVVGPIGRPIHSFYGILGGTHVKTAVVEMAAAAGLSLVPPASRNPCLTTTFGVGQLIAAALDEGMEKIIIGCGDSGTSDGGVGMLQALGARLVGRDGEDLPLGGGGQTLVSLAGIDFSKMHPRLKSVAIEAVCNWKNVLCGPTGVARVYGPQKGATGEQTELLAAALETYAVVIHRTLGIKIDDAPGSGASGGLGAGLLLVGAKLRPRYDALMEYFHLEDIFDGCDLVITAEGGVDEQTPHGKIPAEVALRAKARGIPVIVLAGTVGKNANVNYEVGIDAFVSILQRPLTLEEAIRDTERLLTESAEGAMRMVAIGRGLGLGSRQ</sequence>
<dbReference type="PANTHER" id="PTHR21599">
    <property type="entry name" value="GLYCERATE KINASE"/>
    <property type="match status" value="1"/>
</dbReference>
<proteinExistence type="inferred from homology"/>
<dbReference type="STRING" id="454130.A0A0U5FVI3"/>
<evidence type="ECO:0000313" key="4">
    <source>
        <dbReference type="EMBL" id="CEL03634.1"/>
    </source>
</evidence>
<dbReference type="GO" id="GO:0008887">
    <property type="term" value="F:glycerate kinase activity"/>
    <property type="evidence" value="ECO:0007669"/>
    <property type="project" value="InterPro"/>
</dbReference>
<evidence type="ECO:0008006" key="6">
    <source>
        <dbReference type="Google" id="ProtNLM"/>
    </source>
</evidence>
<keyword evidence="5" id="KW-1185">Reference proteome</keyword>
<dbReference type="Gene3D" id="3.90.1510.10">
    <property type="entry name" value="Glycerate kinase, domain 2"/>
    <property type="match status" value="1"/>
</dbReference>
<dbReference type="PANTHER" id="PTHR21599:SF0">
    <property type="entry name" value="GLYCERATE KINASE"/>
    <property type="match status" value="1"/>
</dbReference>
<dbReference type="OrthoDB" id="10262596at2759"/>
<reference evidence="5" key="1">
    <citation type="journal article" date="2016" name="Genome Announc.">
        <title>Draft genome sequences of fungus Aspergillus calidoustus.</title>
        <authorList>
            <person name="Horn F."/>
            <person name="Linde J."/>
            <person name="Mattern D.J."/>
            <person name="Walther G."/>
            <person name="Guthke R."/>
            <person name="Scherlach K."/>
            <person name="Martin K."/>
            <person name="Brakhage A.A."/>
            <person name="Petzke L."/>
            <person name="Valiante V."/>
        </authorList>
    </citation>
    <scope>NUCLEOTIDE SEQUENCE [LARGE SCALE GENOMIC DNA]</scope>
    <source>
        <strain evidence="5">SF006504</strain>
    </source>
</reference>
<dbReference type="EMBL" id="CDMC01000003">
    <property type="protein sequence ID" value="CEL03634.1"/>
    <property type="molecule type" value="Genomic_DNA"/>
</dbReference>
<organism evidence="4 5">
    <name type="scientific">Aspergillus calidoustus</name>
    <dbReference type="NCBI Taxonomy" id="454130"/>
    <lineage>
        <taxon>Eukaryota</taxon>
        <taxon>Fungi</taxon>
        <taxon>Dikarya</taxon>
        <taxon>Ascomycota</taxon>
        <taxon>Pezizomycotina</taxon>
        <taxon>Eurotiomycetes</taxon>
        <taxon>Eurotiomycetidae</taxon>
        <taxon>Eurotiales</taxon>
        <taxon>Aspergillaceae</taxon>
        <taxon>Aspergillus</taxon>
        <taxon>Aspergillus subgen. Nidulantes</taxon>
    </lineage>
</organism>
<dbReference type="Pfam" id="PF02595">
    <property type="entry name" value="Gly_kinase"/>
    <property type="match status" value="1"/>
</dbReference>
<protein>
    <recommendedName>
        <fullName evidence="6">Glycerate kinase</fullName>
    </recommendedName>
</protein>
<dbReference type="OMA" id="MRVLVCP"/>
<evidence type="ECO:0000256" key="1">
    <source>
        <dbReference type="ARBA" id="ARBA00006284"/>
    </source>
</evidence>
<dbReference type="Proteomes" id="UP000054771">
    <property type="component" value="Unassembled WGS sequence"/>
</dbReference>
<dbReference type="GO" id="GO:0031388">
    <property type="term" value="P:organic acid phosphorylation"/>
    <property type="evidence" value="ECO:0007669"/>
    <property type="project" value="InterPro"/>
</dbReference>
<gene>
    <name evidence="4" type="ORF">ASPCAL04785</name>
</gene>
<dbReference type="InterPro" id="IPR036129">
    <property type="entry name" value="Glycerate_kinase_sf"/>
</dbReference>
<dbReference type="SUPFAM" id="SSF110738">
    <property type="entry name" value="Glycerate kinase I"/>
    <property type="match status" value="1"/>
</dbReference>